<dbReference type="EMBL" id="VSSQ01068804">
    <property type="protein sequence ID" value="MPN20942.1"/>
    <property type="molecule type" value="Genomic_DNA"/>
</dbReference>
<name>A0A645G4Q5_9ZZZZ</name>
<dbReference type="AlphaFoldDB" id="A0A645G4Q5"/>
<comment type="caution">
    <text evidence="1">The sequence shown here is derived from an EMBL/GenBank/DDBJ whole genome shotgun (WGS) entry which is preliminary data.</text>
</comment>
<evidence type="ECO:0000313" key="1">
    <source>
        <dbReference type="EMBL" id="MPN20942.1"/>
    </source>
</evidence>
<dbReference type="SUPFAM" id="SSF56655">
    <property type="entry name" value="Carbohydrate phosphatase"/>
    <property type="match status" value="1"/>
</dbReference>
<protein>
    <submittedName>
        <fullName evidence="1">Uncharacterized protein</fullName>
    </submittedName>
</protein>
<sequence length="99" mass="11427">MPNQVFAWSSCVASYHYLLRGRLMGYLHYAKIWDMAGGMALMRNAGFVTLTESGTEFACTMEDFRFCSERKFFVEGNLFSAPSREIAEHIRTRIRAEKN</sequence>
<organism evidence="1">
    <name type="scientific">bioreactor metagenome</name>
    <dbReference type="NCBI Taxonomy" id="1076179"/>
    <lineage>
        <taxon>unclassified sequences</taxon>
        <taxon>metagenomes</taxon>
        <taxon>ecological metagenomes</taxon>
    </lineage>
</organism>
<reference evidence="1" key="1">
    <citation type="submission" date="2019-08" db="EMBL/GenBank/DDBJ databases">
        <authorList>
            <person name="Kucharzyk K."/>
            <person name="Murdoch R.W."/>
            <person name="Higgins S."/>
            <person name="Loffler F."/>
        </authorList>
    </citation>
    <scope>NUCLEOTIDE SEQUENCE</scope>
</reference>
<dbReference type="Gene3D" id="3.40.190.80">
    <property type="match status" value="1"/>
</dbReference>
<proteinExistence type="predicted"/>
<accession>A0A645G4Q5</accession>
<gene>
    <name evidence="1" type="ORF">SDC9_168321</name>
</gene>